<comment type="subcellular location">
    <subcellularLocation>
        <location evidence="6">Cell membrane</location>
        <topology evidence="6">Multi-pass membrane protein</topology>
    </subcellularLocation>
    <subcellularLocation>
        <location evidence="1">Membrane</location>
        <topology evidence="1">Multi-pass membrane protein</topology>
    </subcellularLocation>
</comment>
<feature type="transmembrane region" description="Helical" evidence="6">
    <location>
        <begin position="150"/>
        <end position="181"/>
    </location>
</feature>
<feature type="transmembrane region" description="Helical" evidence="6">
    <location>
        <begin position="267"/>
        <end position="287"/>
    </location>
</feature>
<dbReference type="GO" id="GO:0005886">
    <property type="term" value="C:plasma membrane"/>
    <property type="evidence" value="ECO:0007669"/>
    <property type="project" value="UniProtKB-SubCell"/>
</dbReference>
<dbReference type="Pfam" id="PF01925">
    <property type="entry name" value="TauE"/>
    <property type="match status" value="1"/>
</dbReference>
<keyword evidence="5 6" id="KW-0472">Membrane</keyword>
<evidence type="ECO:0000313" key="7">
    <source>
        <dbReference type="EMBL" id="AWH92817.1"/>
    </source>
</evidence>
<keyword evidence="4 6" id="KW-1133">Transmembrane helix</keyword>
<keyword evidence="3 6" id="KW-0812">Transmembrane</keyword>
<dbReference type="PANTHER" id="PTHR43701">
    <property type="entry name" value="MEMBRANE TRANSPORTER PROTEIN MJ0441-RELATED"/>
    <property type="match status" value="1"/>
</dbReference>
<name>A0A2S1R947_9ACTN</name>
<evidence type="ECO:0000256" key="5">
    <source>
        <dbReference type="ARBA" id="ARBA00023136"/>
    </source>
</evidence>
<proteinExistence type="inferred from homology"/>
<sequence>MPEALWTYDSLGLLVVSAVIGVVIGLTGMGGGALMTPALILVGIPPTAAVANDLVVNAVNKVVGAGVHWRHGKPNLKIAFWLIIGSVPTAYLGAWLVHAIGAEDVQGMLKKAIGATLIVASTAYFLRAFFEMSGRIRAGDDPDPPVKPVLTLLVGVIGGLMVGITSVGSGTVIMMCIMLLYPTLAALRLVGTDLVQAVPLVIAAAIGHVMVTGVDWNLLVPLLVGGAIGTFFGSRFAGRVPGGLIRRGITIVLAVTASAMLGASPLLIGIITLVLVVGGPLVWRMLVRRFSVHLDKPVEQRPGASTHA</sequence>
<feature type="transmembrane region" description="Helical" evidence="6">
    <location>
        <begin position="78"/>
        <end position="100"/>
    </location>
</feature>
<comment type="similarity">
    <text evidence="2 6">Belongs to the 4-toluene sulfonate uptake permease (TSUP) (TC 2.A.102) family.</text>
</comment>
<evidence type="ECO:0000256" key="4">
    <source>
        <dbReference type="ARBA" id="ARBA00022989"/>
    </source>
</evidence>
<feature type="transmembrane region" description="Helical" evidence="6">
    <location>
        <begin position="112"/>
        <end position="130"/>
    </location>
</feature>
<dbReference type="InterPro" id="IPR002781">
    <property type="entry name" value="TM_pro_TauE-like"/>
</dbReference>
<gene>
    <name evidence="7" type="ORF">A6035_12315</name>
</gene>
<dbReference type="RefSeq" id="WP_108848029.1">
    <property type="nucleotide sequence ID" value="NZ_CP015449.1"/>
</dbReference>
<dbReference type="EMBL" id="CP015449">
    <property type="protein sequence ID" value="AWH92817.1"/>
    <property type="molecule type" value="Genomic_DNA"/>
</dbReference>
<dbReference type="InterPro" id="IPR051598">
    <property type="entry name" value="TSUP/Inactive_protease-like"/>
</dbReference>
<evidence type="ECO:0000256" key="6">
    <source>
        <dbReference type="RuleBase" id="RU363041"/>
    </source>
</evidence>
<feature type="transmembrane region" description="Helical" evidence="6">
    <location>
        <begin position="193"/>
        <end position="212"/>
    </location>
</feature>
<evidence type="ECO:0000256" key="1">
    <source>
        <dbReference type="ARBA" id="ARBA00004141"/>
    </source>
</evidence>
<dbReference type="KEGG" id="dlu:A6035_12315"/>
<evidence type="ECO:0000313" key="8">
    <source>
        <dbReference type="Proteomes" id="UP000244928"/>
    </source>
</evidence>
<organism evidence="7 8">
    <name type="scientific">Dietzia lutea</name>
    <dbReference type="NCBI Taxonomy" id="546160"/>
    <lineage>
        <taxon>Bacteria</taxon>
        <taxon>Bacillati</taxon>
        <taxon>Actinomycetota</taxon>
        <taxon>Actinomycetes</taxon>
        <taxon>Mycobacteriales</taxon>
        <taxon>Dietziaceae</taxon>
        <taxon>Dietzia</taxon>
    </lineage>
</organism>
<reference evidence="7 8" key="1">
    <citation type="submission" date="2016-04" db="EMBL/GenBank/DDBJ databases">
        <title>Complete genome sequence of Dietzia lutea YIM 80766T, a strain isolated from desert soil in Egypt.</title>
        <authorList>
            <person name="Zhao J."/>
            <person name="Hu B."/>
            <person name="Geng S."/>
            <person name="Nie Y."/>
            <person name="Tang Y."/>
        </authorList>
    </citation>
    <scope>NUCLEOTIDE SEQUENCE [LARGE SCALE GENOMIC DNA]</scope>
    <source>
        <strain evidence="7 8">YIM 80766</strain>
    </source>
</reference>
<evidence type="ECO:0000256" key="3">
    <source>
        <dbReference type="ARBA" id="ARBA00022692"/>
    </source>
</evidence>
<accession>A0A2S1R947</accession>
<dbReference type="AlphaFoldDB" id="A0A2S1R947"/>
<dbReference type="Proteomes" id="UP000244928">
    <property type="component" value="Chromosome"/>
</dbReference>
<feature type="transmembrane region" description="Helical" evidence="6">
    <location>
        <begin position="6"/>
        <end position="26"/>
    </location>
</feature>
<keyword evidence="8" id="KW-1185">Reference proteome</keyword>
<dbReference type="PANTHER" id="PTHR43701:SF2">
    <property type="entry name" value="MEMBRANE TRANSPORTER PROTEIN YJNA-RELATED"/>
    <property type="match status" value="1"/>
</dbReference>
<dbReference type="OrthoDB" id="5189995at2"/>
<evidence type="ECO:0000256" key="2">
    <source>
        <dbReference type="ARBA" id="ARBA00009142"/>
    </source>
</evidence>
<protein>
    <recommendedName>
        <fullName evidence="6">Probable membrane transporter protein</fullName>
    </recommendedName>
</protein>
<feature type="transmembrane region" description="Helical" evidence="6">
    <location>
        <begin position="218"/>
        <end position="237"/>
    </location>
</feature>
<keyword evidence="6" id="KW-1003">Cell membrane</keyword>